<feature type="region of interest" description="Disordered" evidence="12">
    <location>
        <begin position="22"/>
        <end position="96"/>
    </location>
</feature>
<dbReference type="NCBIfam" id="TIGR00758">
    <property type="entry name" value="UDG_fam4"/>
    <property type="match status" value="1"/>
</dbReference>
<evidence type="ECO:0000256" key="3">
    <source>
        <dbReference type="ARBA" id="ARBA00012030"/>
    </source>
</evidence>
<dbReference type="GO" id="GO:0004844">
    <property type="term" value="F:uracil DNA N-glycosylase activity"/>
    <property type="evidence" value="ECO:0007669"/>
    <property type="project" value="UniProtKB-EC"/>
</dbReference>
<dbReference type="InterPro" id="IPR036895">
    <property type="entry name" value="Uracil-DNA_glycosylase-like_sf"/>
</dbReference>
<evidence type="ECO:0000256" key="12">
    <source>
        <dbReference type="SAM" id="MobiDB-lite"/>
    </source>
</evidence>
<organism evidence="14 15">
    <name type="scientific">Nitrospirillum amazonense</name>
    <dbReference type="NCBI Taxonomy" id="28077"/>
    <lineage>
        <taxon>Bacteria</taxon>
        <taxon>Pseudomonadati</taxon>
        <taxon>Pseudomonadota</taxon>
        <taxon>Alphaproteobacteria</taxon>
        <taxon>Rhodospirillales</taxon>
        <taxon>Azospirillaceae</taxon>
        <taxon>Nitrospirillum</taxon>
    </lineage>
</organism>
<comment type="similarity">
    <text evidence="2">Belongs to the uracil-DNA glycosylase (UDG) superfamily. Type 4 (UDGa) family.</text>
</comment>
<evidence type="ECO:0000256" key="9">
    <source>
        <dbReference type="ARBA" id="ARBA00023004"/>
    </source>
</evidence>
<comment type="caution">
    <text evidence="14">The sequence shown here is derived from an EMBL/GenBank/DDBJ whole genome shotgun (WGS) entry which is preliminary data.</text>
</comment>
<dbReference type="GO" id="GO:0051539">
    <property type="term" value="F:4 iron, 4 sulfur cluster binding"/>
    <property type="evidence" value="ECO:0007669"/>
    <property type="project" value="UniProtKB-KW"/>
</dbReference>
<evidence type="ECO:0000256" key="8">
    <source>
        <dbReference type="ARBA" id="ARBA00022801"/>
    </source>
</evidence>
<evidence type="ECO:0000313" key="15">
    <source>
        <dbReference type="Proteomes" id="UP000319859"/>
    </source>
</evidence>
<dbReference type="SMART" id="SM00987">
    <property type="entry name" value="UreE_C"/>
    <property type="match status" value="1"/>
</dbReference>
<evidence type="ECO:0000256" key="7">
    <source>
        <dbReference type="ARBA" id="ARBA00022763"/>
    </source>
</evidence>
<dbReference type="RefSeq" id="WP_145749922.1">
    <property type="nucleotide sequence ID" value="NZ_VITN01000005.1"/>
</dbReference>
<evidence type="ECO:0000256" key="1">
    <source>
        <dbReference type="ARBA" id="ARBA00001400"/>
    </source>
</evidence>
<evidence type="ECO:0000256" key="2">
    <source>
        <dbReference type="ARBA" id="ARBA00006521"/>
    </source>
</evidence>
<keyword evidence="7" id="KW-0227">DNA damage</keyword>
<protein>
    <recommendedName>
        <fullName evidence="4">Type-4 uracil-DNA glycosylase</fullName>
        <ecNumber evidence="3">3.2.2.27</ecNumber>
    </recommendedName>
</protein>
<evidence type="ECO:0000256" key="6">
    <source>
        <dbReference type="ARBA" id="ARBA00022723"/>
    </source>
</evidence>
<keyword evidence="6" id="KW-0479">Metal-binding</keyword>
<feature type="domain" description="Uracil-DNA glycosylase-like" evidence="13">
    <location>
        <begin position="135"/>
        <end position="293"/>
    </location>
</feature>
<dbReference type="AlphaFoldDB" id="A0A560FI44"/>
<dbReference type="EC" id="3.2.2.27" evidence="3"/>
<dbReference type="OrthoDB" id="5290748at2"/>
<dbReference type="EMBL" id="VITN01000005">
    <property type="protein sequence ID" value="TWB21277.1"/>
    <property type="molecule type" value="Genomic_DNA"/>
</dbReference>
<name>A0A560FI44_9PROT</name>
<keyword evidence="11" id="KW-0234">DNA repair</keyword>
<comment type="catalytic activity">
    <reaction evidence="1">
        <text>Hydrolyzes single-stranded DNA or mismatched double-stranded DNA and polynucleotides, releasing free uracil.</text>
        <dbReference type="EC" id="3.2.2.27"/>
    </reaction>
</comment>
<sequence>MIDTAKAVTDLAWLVEIGADEAINDQPTDWTQVASRRTPTARDAGPTRRPADAPSAAAPGGSATPPEKSFSAPPPMGAPAMAAADGPLGGPLGGNEAKASARSAAMAATTLPDLNKALLAFDGCPLKQTASSTVFADGNPKARVMLVGEAPGEQEDRQGKPFVGPAGALLDKMLAAIGLDRHAEEPDKAVYISNILPWRPPGNRNPTDSEIAACLPFIQRHVEIADPDILVFLGGISAKTLLAKTEGITRLRGRWFDYGSPGLTRPLPALALLHPAYLLRNPGAKRETWRDLLSLRQRLQVLPPRL</sequence>
<keyword evidence="9" id="KW-0408">Iron</keyword>
<accession>A0A560FI44</accession>
<proteinExistence type="inferred from homology"/>
<gene>
    <name evidence="14" type="ORF">FBZ89_105148</name>
</gene>
<dbReference type="GO" id="GO:0046872">
    <property type="term" value="F:metal ion binding"/>
    <property type="evidence" value="ECO:0007669"/>
    <property type="project" value="UniProtKB-KW"/>
</dbReference>
<evidence type="ECO:0000259" key="13">
    <source>
        <dbReference type="SMART" id="SM00986"/>
    </source>
</evidence>
<dbReference type="GO" id="GO:0006281">
    <property type="term" value="P:DNA repair"/>
    <property type="evidence" value="ECO:0007669"/>
    <property type="project" value="UniProtKB-KW"/>
</dbReference>
<dbReference type="SUPFAM" id="SSF52141">
    <property type="entry name" value="Uracil-DNA glycosylase-like"/>
    <property type="match status" value="1"/>
</dbReference>
<dbReference type="PANTHER" id="PTHR33693:SF1">
    <property type="entry name" value="TYPE-4 URACIL-DNA GLYCOSYLASE"/>
    <property type="match status" value="1"/>
</dbReference>
<feature type="compositionally biased region" description="Polar residues" evidence="12">
    <location>
        <begin position="25"/>
        <end position="38"/>
    </location>
</feature>
<dbReference type="Proteomes" id="UP000319859">
    <property type="component" value="Unassembled WGS sequence"/>
</dbReference>
<evidence type="ECO:0000313" key="14">
    <source>
        <dbReference type="EMBL" id="TWB21277.1"/>
    </source>
</evidence>
<keyword evidence="10" id="KW-0411">Iron-sulfur</keyword>
<dbReference type="InterPro" id="IPR005122">
    <property type="entry name" value="Uracil-DNA_glycosylase-like"/>
</dbReference>
<dbReference type="InterPro" id="IPR005273">
    <property type="entry name" value="Ura-DNA_glyco_family4"/>
</dbReference>
<dbReference type="CDD" id="cd10030">
    <property type="entry name" value="UDG-F4_TTUDGA_SPO1dp_like"/>
    <property type="match status" value="1"/>
</dbReference>
<evidence type="ECO:0000256" key="5">
    <source>
        <dbReference type="ARBA" id="ARBA00022485"/>
    </source>
</evidence>
<evidence type="ECO:0000256" key="11">
    <source>
        <dbReference type="ARBA" id="ARBA00023204"/>
    </source>
</evidence>
<dbReference type="Pfam" id="PF03167">
    <property type="entry name" value="UDG"/>
    <property type="match status" value="1"/>
</dbReference>
<evidence type="ECO:0000256" key="10">
    <source>
        <dbReference type="ARBA" id="ARBA00023014"/>
    </source>
</evidence>
<dbReference type="SMART" id="SM00986">
    <property type="entry name" value="UDG"/>
    <property type="match status" value="1"/>
</dbReference>
<feature type="compositionally biased region" description="Low complexity" evidence="12">
    <location>
        <begin position="52"/>
        <end position="66"/>
    </location>
</feature>
<dbReference type="PANTHER" id="PTHR33693">
    <property type="entry name" value="TYPE-5 URACIL-DNA GLYCOSYLASE"/>
    <property type="match status" value="1"/>
</dbReference>
<evidence type="ECO:0000256" key="4">
    <source>
        <dbReference type="ARBA" id="ARBA00019403"/>
    </source>
</evidence>
<keyword evidence="8" id="KW-0378">Hydrolase</keyword>
<dbReference type="Gene3D" id="3.40.470.10">
    <property type="entry name" value="Uracil-DNA glycosylase-like domain"/>
    <property type="match status" value="1"/>
</dbReference>
<dbReference type="InterPro" id="IPR051536">
    <property type="entry name" value="UDG_Type-4/5"/>
</dbReference>
<reference evidence="14 15" key="1">
    <citation type="submission" date="2019-06" db="EMBL/GenBank/DDBJ databases">
        <title>Genomic Encyclopedia of Type Strains, Phase IV (KMG-V): Genome sequencing to study the core and pangenomes of soil and plant-associated prokaryotes.</title>
        <authorList>
            <person name="Whitman W."/>
        </authorList>
    </citation>
    <scope>NUCLEOTIDE SEQUENCE [LARGE SCALE GENOMIC DNA]</scope>
    <source>
        <strain evidence="14 15">BR 11880</strain>
    </source>
</reference>
<keyword evidence="5" id="KW-0004">4Fe-4S</keyword>